<feature type="transmembrane region" description="Helical" evidence="1">
    <location>
        <begin position="45"/>
        <end position="66"/>
    </location>
</feature>
<evidence type="ECO:0008006" key="4">
    <source>
        <dbReference type="Google" id="ProtNLM"/>
    </source>
</evidence>
<evidence type="ECO:0000256" key="1">
    <source>
        <dbReference type="SAM" id="Phobius"/>
    </source>
</evidence>
<feature type="transmembrane region" description="Helical" evidence="1">
    <location>
        <begin position="73"/>
        <end position="93"/>
    </location>
</feature>
<dbReference type="AlphaFoldDB" id="A0A6N4QCB9"/>
<proteinExistence type="predicted"/>
<dbReference type="RefSeq" id="WP_135681199.1">
    <property type="nucleotide sequence ID" value="NZ_RQFF01000028.1"/>
</dbReference>
<feature type="transmembrane region" description="Helical" evidence="1">
    <location>
        <begin position="99"/>
        <end position="117"/>
    </location>
</feature>
<dbReference type="EMBL" id="RQFF01000028">
    <property type="protein sequence ID" value="TGK70427.1"/>
    <property type="molecule type" value="Genomic_DNA"/>
</dbReference>
<feature type="transmembrane region" description="Helical" evidence="1">
    <location>
        <begin position="12"/>
        <end position="39"/>
    </location>
</feature>
<keyword evidence="1" id="KW-1133">Transmembrane helix</keyword>
<dbReference type="OrthoDB" id="5119582at2"/>
<protein>
    <recommendedName>
        <fullName evidence="4">DUF2569 family protein</fullName>
    </recommendedName>
</protein>
<sequence length="133" mass="14961">MDFSKINKRNLIIISIYIIGFSIGTISHSIDIALMGFLGYTFAPFMLNVFWTSLVLIDPLTILLLFLKFKPAILLAAIIMILDISINLIYGLYSSQYLILLGLTTQIPFGIFVFITANRLHGSHSITDFLTKK</sequence>
<accession>A0A6N4QCB9</accession>
<organism evidence="2 3">
    <name type="scientific">Leptospira kanakyensis</name>
    <dbReference type="NCBI Taxonomy" id="2484968"/>
    <lineage>
        <taxon>Bacteria</taxon>
        <taxon>Pseudomonadati</taxon>
        <taxon>Spirochaetota</taxon>
        <taxon>Spirochaetia</taxon>
        <taxon>Leptospirales</taxon>
        <taxon>Leptospiraceae</taxon>
        <taxon>Leptospira</taxon>
    </lineage>
</organism>
<gene>
    <name evidence="2" type="ORF">EHQ18_09280</name>
</gene>
<evidence type="ECO:0000313" key="2">
    <source>
        <dbReference type="EMBL" id="TGK70427.1"/>
    </source>
</evidence>
<comment type="caution">
    <text evidence="2">The sequence shown here is derived from an EMBL/GenBank/DDBJ whole genome shotgun (WGS) entry which is preliminary data.</text>
</comment>
<name>A0A6N4QCB9_9LEPT</name>
<keyword evidence="1" id="KW-0812">Transmembrane</keyword>
<keyword evidence="3" id="KW-1185">Reference proteome</keyword>
<keyword evidence="1" id="KW-0472">Membrane</keyword>
<evidence type="ECO:0000313" key="3">
    <source>
        <dbReference type="Proteomes" id="UP000297239"/>
    </source>
</evidence>
<reference evidence="2" key="1">
    <citation type="journal article" date="2019" name="PLoS Negl. Trop. Dis.">
        <title>Revisiting the worldwide diversity of Leptospira species in the environment.</title>
        <authorList>
            <person name="Vincent A.T."/>
            <person name="Schiettekatte O."/>
            <person name="Bourhy P."/>
            <person name="Veyrier F.J."/>
            <person name="Picardeau M."/>
        </authorList>
    </citation>
    <scope>NUCLEOTIDE SEQUENCE [LARGE SCALE GENOMIC DNA]</scope>
    <source>
        <strain evidence="2">201800293</strain>
    </source>
</reference>
<dbReference type="Proteomes" id="UP000297239">
    <property type="component" value="Unassembled WGS sequence"/>
</dbReference>